<sequence>MIWIILIVISLVIIAYSAWNYFRLKKAVTFVDNAEFKQLMRIGQLIDVREPGRFHQSHILGARNFPFQQFEASLGALNKEKPVLIYDDNRGALIPRVANILKKAGYERVYVLENGFEGWDGKTK</sequence>
<dbReference type="PANTHER" id="PTHR43031">
    <property type="entry name" value="FAD-DEPENDENT OXIDOREDUCTASE"/>
    <property type="match status" value="1"/>
</dbReference>
<feature type="domain" description="Rhodanese" evidence="1">
    <location>
        <begin position="44"/>
        <end position="124"/>
    </location>
</feature>
<dbReference type="PROSITE" id="PS50206">
    <property type="entry name" value="RHODANESE_3"/>
    <property type="match status" value="1"/>
</dbReference>
<organism evidence="2 3">
    <name type="scientific">Streptococcus pluranimalium</name>
    <dbReference type="NCBI Taxonomy" id="82348"/>
    <lineage>
        <taxon>Bacteria</taxon>
        <taxon>Bacillati</taxon>
        <taxon>Bacillota</taxon>
        <taxon>Bacilli</taxon>
        <taxon>Lactobacillales</taxon>
        <taxon>Streptococcaceae</taxon>
        <taxon>Streptococcus</taxon>
    </lineage>
</organism>
<dbReference type="Proteomes" id="UP000238956">
    <property type="component" value="Chromosome"/>
</dbReference>
<protein>
    <submittedName>
        <fullName evidence="2">Rhodanese-like domain-containing protein</fullName>
    </submittedName>
</protein>
<dbReference type="RefSeq" id="WP_104968319.1">
    <property type="nucleotide sequence ID" value="NZ_CP025536.1"/>
</dbReference>
<dbReference type="Pfam" id="PF00581">
    <property type="entry name" value="Rhodanese"/>
    <property type="match status" value="1"/>
</dbReference>
<gene>
    <name evidence="2" type="ORF">C0J00_07640</name>
</gene>
<dbReference type="KEGG" id="splr:C0J00_07640"/>
<reference evidence="2 3" key="1">
    <citation type="submission" date="2017-12" db="EMBL/GenBank/DDBJ databases">
        <authorList>
            <person name="Hurst M.R.H."/>
        </authorList>
    </citation>
    <scope>NUCLEOTIDE SEQUENCE [LARGE SCALE GENOMIC DNA]</scope>
    <source>
        <strain evidence="2 3">TH11417</strain>
    </source>
</reference>
<dbReference type="EMBL" id="CP025536">
    <property type="protein sequence ID" value="AUW96998.1"/>
    <property type="molecule type" value="Genomic_DNA"/>
</dbReference>
<dbReference type="Gene3D" id="3.40.250.10">
    <property type="entry name" value="Rhodanese-like domain"/>
    <property type="match status" value="1"/>
</dbReference>
<dbReference type="PANTHER" id="PTHR43031:SF18">
    <property type="entry name" value="RHODANESE-RELATED SULFURTRANSFERASES"/>
    <property type="match status" value="1"/>
</dbReference>
<keyword evidence="3" id="KW-1185">Reference proteome</keyword>
<dbReference type="InterPro" id="IPR001763">
    <property type="entry name" value="Rhodanese-like_dom"/>
</dbReference>
<evidence type="ECO:0000313" key="2">
    <source>
        <dbReference type="EMBL" id="AUW96998.1"/>
    </source>
</evidence>
<dbReference type="CDD" id="cd00158">
    <property type="entry name" value="RHOD"/>
    <property type="match status" value="1"/>
</dbReference>
<dbReference type="SUPFAM" id="SSF52821">
    <property type="entry name" value="Rhodanese/Cell cycle control phosphatase"/>
    <property type="match status" value="1"/>
</dbReference>
<evidence type="ECO:0000259" key="1">
    <source>
        <dbReference type="PROSITE" id="PS50206"/>
    </source>
</evidence>
<dbReference type="InterPro" id="IPR036873">
    <property type="entry name" value="Rhodanese-like_dom_sf"/>
</dbReference>
<name>A0A2L0D589_9STRE</name>
<proteinExistence type="predicted"/>
<dbReference type="GeneID" id="98393779"/>
<dbReference type="InterPro" id="IPR050229">
    <property type="entry name" value="GlpE_sulfurtransferase"/>
</dbReference>
<dbReference type="SMART" id="SM00450">
    <property type="entry name" value="RHOD"/>
    <property type="match status" value="1"/>
</dbReference>
<reference evidence="2 3" key="2">
    <citation type="submission" date="2018-02" db="EMBL/GenBank/DDBJ databases">
        <title>Whole genome sequencing analysis of Streptococcus pluranimalium isolated from cattle infected mastitis in China.</title>
        <authorList>
            <person name="Zhang J.-R."/>
            <person name="Hu G.-Z."/>
        </authorList>
    </citation>
    <scope>NUCLEOTIDE SEQUENCE [LARGE SCALE GENOMIC DNA]</scope>
    <source>
        <strain evidence="2 3">TH11417</strain>
    </source>
</reference>
<evidence type="ECO:0000313" key="3">
    <source>
        <dbReference type="Proteomes" id="UP000238956"/>
    </source>
</evidence>
<dbReference type="AlphaFoldDB" id="A0A2L0D589"/>
<dbReference type="OrthoDB" id="9808735at2"/>
<accession>A0A2L0D589</accession>